<reference evidence="1 2" key="1">
    <citation type="journal article" date="2023" name="Microbiol. Resour. Announc.">
        <title>Complete Genome Sequence of Imperialibacter roseus strain P4T.</title>
        <authorList>
            <person name="Tizabi D.R."/>
            <person name="Bachvaroff T."/>
            <person name="Hill R.T."/>
        </authorList>
    </citation>
    <scope>NUCLEOTIDE SEQUENCE [LARGE SCALE GENOMIC DNA]</scope>
    <source>
        <strain evidence="1 2">P4T</strain>
    </source>
</reference>
<dbReference type="SUPFAM" id="SSF53756">
    <property type="entry name" value="UDP-Glycosyltransferase/glycogen phosphorylase"/>
    <property type="match status" value="1"/>
</dbReference>
<dbReference type="Proteomes" id="UP001302349">
    <property type="component" value="Chromosome"/>
</dbReference>
<organism evidence="1 2">
    <name type="scientific">Imperialibacter roseus</name>
    <dbReference type="NCBI Taxonomy" id="1324217"/>
    <lineage>
        <taxon>Bacteria</taxon>
        <taxon>Pseudomonadati</taxon>
        <taxon>Bacteroidota</taxon>
        <taxon>Cytophagia</taxon>
        <taxon>Cytophagales</taxon>
        <taxon>Flammeovirgaceae</taxon>
        <taxon>Imperialibacter</taxon>
    </lineage>
</organism>
<proteinExistence type="predicted"/>
<keyword evidence="2" id="KW-1185">Reference proteome</keyword>
<name>A0ABZ0IMM2_9BACT</name>
<gene>
    <name evidence="1" type="ORF">RT717_21065</name>
</gene>
<protein>
    <recommendedName>
        <fullName evidence="3">Glycosyltransferase</fullName>
    </recommendedName>
</protein>
<dbReference type="Gene3D" id="3.40.50.2000">
    <property type="entry name" value="Glycogen Phosphorylase B"/>
    <property type="match status" value="2"/>
</dbReference>
<dbReference type="EMBL" id="CP136051">
    <property type="protein sequence ID" value="WOK05570.1"/>
    <property type="molecule type" value="Genomic_DNA"/>
</dbReference>
<evidence type="ECO:0000313" key="1">
    <source>
        <dbReference type="EMBL" id="WOK05570.1"/>
    </source>
</evidence>
<evidence type="ECO:0008006" key="3">
    <source>
        <dbReference type="Google" id="ProtNLM"/>
    </source>
</evidence>
<accession>A0ABZ0IMM2</accession>
<dbReference type="RefSeq" id="WP_317488328.1">
    <property type="nucleotide sequence ID" value="NZ_CP136051.1"/>
</dbReference>
<evidence type="ECO:0000313" key="2">
    <source>
        <dbReference type="Proteomes" id="UP001302349"/>
    </source>
</evidence>
<sequence length="402" mass="45731">MKNKILFITYDGLTDPLGQSQILPYLLALGKFDYSFHILSCEKPQNYKEHKGNIEKIILGTSITWHPQKYHKYPPILSAIRDVYLMKRKAVALHRQFSFSATWCRSYLPGIVGLFLKRRSGVPFIFDMRGFWADERVEGGSWPQANFIFRLVYRYFKKTEKQLLREAVHVVVLTSKAKEIIQKGFLHNNPLPESISIIPCCVDTGLFNPALLDAQQRNEARKLLGINSEDKILVYAGSVGTWYMLSEMLQYFMGLQKLDGKWKFLLLTRDDPQQIVDAARNKGLSTDDIVVRACKRAEMPLFLSLGHLAISFIQPVFSKQASSPTKLAEYLAMGLPVAYNANVGDVDDIMDLCRAGIKVEVDPVIADQLDLIFDSNAIREFACNSFTVEKGIKVYSQILKMI</sequence>